<evidence type="ECO:0000256" key="1">
    <source>
        <dbReference type="SAM" id="SignalP"/>
    </source>
</evidence>
<proteinExistence type="predicted"/>
<sequence>MKNSILLLLLFTKSIGTLFAQDVEPLKNKFGVILSTNIFGFNEGFNKVDVGGGFYFSRKISKRFSIYTEIDGSRRNYGDLALMPGQSGEFTTGNLAFYVGPMFDIGKKSNLSFGVAENYIFSPELKTATGTKEVRSETTNYSSLFFDFRHHFGNKFSLGTRYEWGINSIFKNSDRKVSTISFNMFLPLRGKRNQNNTDVKSGIIDAWSGK</sequence>
<gene>
    <name evidence="2" type="ORF">U0R10_07445</name>
</gene>
<name>A0ABW6DET7_9BACT</name>
<protein>
    <recommendedName>
        <fullName evidence="4">Outer membrane protein beta-barrel domain-containing protein</fullName>
    </recommendedName>
</protein>
<dbReference type="EMBL" id="JBBKXZ010000002">
    <property type="protein sequence ID" value="MFD3394448.1"/>
    <property type="molecule type" value="Genomic_DNA"/>
</dbReference>
<feature type="signal peptide" evidence="1">
    <location>
        <begin position="1"/>
        <end position="20"/>
    </location>
</feature>
<evidence type="ECO:0000313" key="3">
    <source>
        <dbReference type="Proteomes" id="UP001598138"/>
    </source>
</evidence>
<comment type="caution">
    <text evidence="2">The sequence shown here is derived from an EMBL/GenBank/DDBJ whole genome shotgun (WGS) entry which is preliminary data.</text>
</comment>
<organism evidence="2 3">
    <name type="scientific">Aquirufa avitistagni</name>
    <dbReference type="NCBI Taxonomy" id="3104728"/>
    <lineage>
        <taxon>Bacteria</taxon>
        <taxon>Pseudomonadati</taxon>
        <taxon>Bacteroidota</taxon>
        <taxon>Cytophagia</taxon>
        <taxon>Cytophagales</taxon>
        <taxon>Flectobacillaceae</taxon>
        <taxon>Aquirufa</taxon>
    </lineage>
</organism>
<accession>A0ABW6DET7</accession>
<keyword evidence="3" id="KW-1185">Reference proteome</keyword>
<reference evidence="2 3" key="1">
    <citation type="submission" date="2024-03" db="EMBL/GenBank/DDBJ databases">
        <title>Aquirufa genome sequencing.</title>
        <authorList>
            <person name="Pitt A."/>
            <person name="Hahn M.W."/>
        </authorList>
    </citation>
    <scope>NUCLEOTIDE SEQUENCE [LARGE SCALE GENOMIC DNA]</scope>
    <source>
        <strain evidence="2 3">OSTEICH-129V</strain>
    </source>
</reference>
<keyword evidence="1" id="KW-0732">Signal</keyword>
<evidence type="ECO:0000313" key="2">
    <source>
        <dbReference type="EMBL" id="MFD3394448.1"/>
    </source>
</evidence>
<dbReference type="RefSeq" id="WP_377983330.1">
    <property type="nucleotide sequence ID" value="NZ_JBBKXZ010000002.1"/>
</dbReference>
<dbReference type="Proteomes" id="UP001598138">
    <property type="component" value="Unassembled WGS sequence"/>
</dbReference>
<feature type="chain" id="PRO_5045537479" description="Outer membrane protein beta-barrel domain-containing protein" evidence="1">
    <location>
        <begin position="21"/>
        <end position="210"/>
    </location>
</feature>
<evidence type="ECO:0008006" key="4">
    <source>
        <dbReference type="Google" id="ProtNLM"/>
    </source>
</evidence>